<evidence type="ECO:0000256" key="5">
    <source>
        <dbReference type="ARBA" id="ARBA00022946"/>
    </source>
</evidence>
<dbReference type="PANTHER" id="PTHR12428">
    <property type="entry name" value="OXA1"/>
    <property type="match status" value="1"/>
</dbReference>
<evidence type="ECO:0000313" key="14">
    <source>
        <dbReference type="Proteomes" id="UP000466442"/>
    </source>
</evidence>
<keyword evidence="5" id="KW-0809">Transit peptide</keyword>
<organism evidence="13 14">
    <name type="scientific">Apolygus lucorum</name>
    <name type="common">Small green plant bug</name>
    <name type="synonym">Lygocoris lucorum</name>
    <dbReference type="NCBI Taxonomy" id="248454"/>
    <lineage>
        <taxon>Eukaryota</taxon>
        <taxon>Metazoa</taxon>
        <taxon>Ecdysozoa</taxon>
        <taxon>Arthropoda</taxon>
        <taxon>Hexapoda</taxon>
        <taxon>Insecta</taxon>
        <taxon>Pterygota</taxon>
        <taxon>Neoptera</taxon>
        <taxon>Paraneoptera</taxon>
        <taxon>Hemiptera</taxon>
        <taxon>Heteroptera</taxon>
        <taxon>Panheteroptera</taxon>
        <taxon>Cimicomorpha</taxon>
        <taxon>Miridae</taxon>
        <taxon>Mirini</taxon>
        <taxon>Apolygus</taxon>
    </lineage>
</organism>
<keyword evidence="4" id="KW-0999">Mitochondrion inner membrane</keyword>
<dbReference type="InterPro" id="IPR028055">
    <property type="entry name" value="YidC/Oxa/ALB_C"/>
</dbReference>
<gene>
    <name evidence="13" type="ORF">GE061_005298</name>
</gene>
<protein>
    <recommendedName>
        <fullName evidence="12">Membrane insertase YidC/Oxa/ALB C-terminal domain-containing protein</fullName>
    </recommendedName>
</protein>
<evidence type="ECO:0000259" key="12">
    <source>
        <dbReference type="Pfam" id="PF02096"/>
    </source>
</evidence>
<dbReference type="Pfam" id="PF02096">
    <property type="entry name" value="60KD_IMP"/>
    <property type="match status" value="1"/>
</dbReference>
<comment type="subcellular location">
    <subcellularLocation>
        <location evidence="9">Membrane</location>
        <topology evidence="9">Multi-pass membrane protein</topology>
    </subcellularLocation>
    <subcellularLocation>
        <location evidence="1">Mitochondrion inner membrane</location>
        <topology evidence="1">Multi-pass membrane protein</topology>
    </subcellularLocation>
</comment>
<dbReference type="PANTHER" id="PTHR12428:SF66">
    <property type="entry name" value="MITOCHONDRIAL INNER MEMBRANE PROTEIN OXA1L"/>
    <property type="match status" value="1"/>
</dbReference>
<proteinExistence type="inferred from homology"/>
<keyword evidence="3 9" id="KW-0812">Transmembrane</keyword>
<dbReference type="GO" id="GO:0005743">
    <property type="term" value="C:mitochondrial inner membrane"/>
    <property type="evidence" value="ECO:0007669"/>
    <property type="project" value="UniProtKB-SubCell"/>
</dbReference>
<reference evidence="13" key="1">
    <citation type="journal article" date="2021" name="Mol. Ecol. Resour.">
        <title>Apolygus lucorum genome provides insights into omnivorousness and mesophyll feeding.</title>
        <authorList>
            <person name="Liu Y."/>
            <person name="Liu H."/>
            <person name="Wang H."/>
            <person name="Huang T."/>
            <person name="Liu B."/>
            <person name="Yang B."/>
            <person name="Yin L."/>
            <person name="Li B."/>
            <person name="Zhang Y."/>
            <person name="Zhang S."/>
            <person name="Jiang F."/>
            <person name="Zhang X."/>
            <person name="Ren Y."/>
            <person name="Wang B."/>
            <person name="Wang S."/>
            <person name="Lu Y."/>
            <person name="Wu K."/>
            <person name="Fan W."/>
            <person name="Wang G."/>
        </authorList>
    </citation>
    <scope>NUCLEOTIDE SEQUENCE</scope>
    <source>
        <strain evidence="13">12Hb</strain>
    </source>
</reference>
<dbReference type="GO" id="GO:0032979">
    <property type="term" value="P:protein insertion into mitochondrial inner membrane from matrix"/>
    <property type="evidence" value="ECO:0007669"/>
    <property type="project" value="TreeGrafter"/>
</dbReference>
<dbReference type="AlphaFoldDB" id="A0A8S9WXN4"/>
<evidence type="ECO:0000313" key="13">
    <source>
        <dbReference type="EMBL" id="KAF6200851.1"/>
    </source>
</evidence>
<evidence type="ECO:0000256" key="11">
    <source>
        <dbReference type="SAM" id="Phobius"/>
    </source>
</evidence>
<evidence type="ECO:0000256" key="6">
    <source>
        <dbReference type="ARBA" id="ARBA00022989"/>
    </source>
</evidence>
<comment type="similarity">
    <text evidence="2 9">Belongs to the OXA1/ALB3/YidC family.</text>
</comment>
<evidence type="ECO:0000256" key="10">
    <source>
        <dbReference type="SAM" id="MobiDB-lite"/>
    </source>
</evidence>
<feature type="region of interest" description="Disordered" evidence="10">
    <location>
        <begin position="569"/>
        <end position="592"/>
    </location>
</feature>
<dbReference type="EMBL" id="WIXP02000013">
    <property type="protein sequence ID" value="KAF6200851.1"/>
    <property type="molecule type" value="Genomic_DNA"/>
</dbReference>
<dbReference type="InterPro" id="IPR001708">
    <property type="entry name" value="YidC/ALB3/OXA1/COX18"/>
</dbReference>
<comment type="caution">
    <text evidence="13">The sequence shown here is derived from an EMBL/GenBank/DDBJ whole genome shotgun (WGS) entry which is preliminary data.</text>
</comment>
<feature type="compositionally biased region" description="Polar residues" evidence="10">
    <location>
        <begin position="582"/>
        <end position="592"/>
    </location>
</feature>
<evidence type="ECO:0000256" key="8">
    <source>
        <dbReference type="ARBA" id="ARBA00023136"/>
    </source>
</evidence>
<dbReference type="Proteomes" id="UP000466442">
    <property type="component" value="Unassembled WGS sequence"/>
</dbReference>
<evidence type="ECO:0000256" key="9">
    <source>
        <dbReference type="RuleBase" id="RU003945"/>
    </source>
</evidence>
<evidence type="ECO:0000256" key="3">
    <source>
        <dbReference type="ARBA" id="ARBA00022692"/>
    </source>
</evidence>
<evidence type="ECO:0000256" key="2">
    <source>
        <dbReference type="ARBA" id="ARBA00009877"/>
    </source>
</evidence>
<evidence type="ECO:0000256" key="4">
    <source>
        <dbReference type="ARBA" id="ARBA00022792"/>
    </source>
</evidence>
<evidence type="ECO:0000256" key="1">
    <source>
        <dbReference type="ARBA" id="ARBA00004448"/>
    </source>
</evidence>
<sequence>MLSTGRLLRATKLLCDFKTIEGTKKCSLHVYAVKNSSRLQNYVLRRKQHPVAFGFVNFASSDAASAEQIGNTSQVLSNSMDDIKVLSELGIIPPFQNVDSLASFDGVEMRETSDAFGSQGEVMVESNSSEIPLEQIPVSTHVPELGELNLLNTATSSEFSNEVIHEFNEGAEHVTDEPKVLLESMFESSVIPETNSSPLDGSFEPIPMEEDPGRTVEQLALETDIEPVLSRPLVEAPVSTTPDVSSTVGGIPELSTTPPELLSTVAENVGRFGGEASLQSIGLGSWSPVGMVQQALEFFHVGMDLPWWGAIAVGTLIIRVCVFPLVIMSQRNAAKMNNNLPEMQAIQLKMSEARERGDKLDAARYAQEMMEFMKTKGLNPLKNMAVPLCQAPFFVSMFMGIRGMANAPVESFREGGLWWFLDLTQPDQFYLLPLITSATLALTVEVGTDMGRLNSSNMGMAKYFLRAMPIIIFPFTMNFPAGVLVYWCSTNFISLFQVAILRIPTVRDYFKIDRIIKFDKKALPIKEKGFIGGMKESWTNIKISRELDERERLDNANFMRAGRGAIKKTYKFDPTQPRPPRNLSSIQLKKRD</sequence>
<accession>A0A8S9WXN4</accession>
<dbReference type="OrthoDB" id="2148490at2759"/>
<keyword evidence="7" id="KW-0496">Mitochondrion</keyword>
<evidence type="ECO:0000256" key="7">
    <source>
        <dbReference type="ARBA" id="ARBA00023128"/>
    </source>
</evidence>
<dbReference type="NCBIfam" id="TIGR03592">
    <property type="entry name" value="yidC_oxa1_cterm"/>
    <property type="match status" value="1"/>
</dbReference>
<keyword evidence="8 11" id="KW-0472">Membrane</keyword>
<keyword evidence="14" id="KW-1185">Reference proteome</keyword>
<feature type="transmembrane region" description="Helical" evidence="11">
    <location>
        <begin position="307"/>
        <end position="327"/>
    </location>
</feature>
<name>A0A8S9WXN4_APOLU</name>
<keyword evidence="6 11" id="KW-1133">Transmembrane helix</keyword>
<feature type="transmembrane region" description="Helical" evidence="11">
    <location>
        <begin position="429"/>
        <end position="448"/>
    </location>
</feature>
<dbReference type="CDD" id="cd20069">
    <property type="entry name" value="5TM_Oxa1-like"/>
    <property type="match status" value="1"/>
</dbReference>
<feature type="domain" description="Membrane insertase YidC/Oxa/ALB C-terminal" evidence="12">
    <location>
        <begin position="307"/>
        <end position="501"/>
    </location>
</feature>
<dbReference type="GO" id="GO:0032977">
    <property type="term" value="F:membrane insertase activity"/>
    <property type="evidence" value="ECO:0007669"/>
    <property type="project" value="InterPro"/>
</dbReference>
<feature type="transmembrane region" description="Helical" evidence="11">
    <location>
        <begin position="460"/>
        <end position="477"/>
    </location>
</feature>